<organism evidence="1 2">
    <name type="scientific">Deinococcus wulumuqiensis</name>
    <dbReference type="NCBI Taxonomy" id="980427"/>
    <lineage>
        <taxon>Bacteria</taxon>
        <taxon>Thermotogati</taxon>
        <taxon>Deinococcota</taxon>
        <taxon>Deinococci</taxon>
        <taxon>Deinococcales</taxon>
        <taxon>Deinococcaceae</taxon>
        <taxon>Deinococcus</taxon>
    </lineage>
</organism>
<sequence>MIFGFPQQDLYVLECGYYGNATYVLKGDWKALSQLTKAGLIHGDLHEHRVVHLTNWSDEIRKILK</sequence>
<dbReference type="AlphaFoldDB" id="A0A345ILG5"/>
<proteinExistence type="predicted"/>
<evidence type="ECO:0000313" key="1">
    <source>
        <dbReference type="EMBL" id="AXH00538.1"/>
    </source>
</evidence>
<dbReference type="Proteomes" id="UP000253744">
    <property type="component" value="Plasmid pDrdIV"/>
</dbReference>
<dbReference type="EMBL" id="CP031162">
    <property type="protein sequence ID" value="AXH00538.1"/>
    <property type="molecule type" value="Genomic_DNA"/>
</dbReference>
<accession>A0A345ILG5</accession>
<keyword evidence="1" id="KW-0614">Plasmid</keyword>
<evidence type="ECO:0000313" key="2">
    <source>
        <dbReference type="Proteomes" id="UP000253744"/>
    </source>
</evidence>
<protein>
    <submittedName>
        <fullName evidence="1">Uncharacterized protein</fullName>
    </submittedName>
</protein>
<reference evidence="1 2" key="1">
    <citation type="submission" date="2018-07" db="EMBL/GenBank/DDBJ databases">
        <title>Complete Genome and Methylome Analysis of Deinococcus wulumuqiensis NEB 479.</title>
        <authorList>
            <person name="Fomenkov A."/>
            <person name="Luyten Y."/>
            <person name="Vincze T."/>
            <person name="Anton B.P."/>
            <person name="Clark T."/>
            <person name="Roberts R.J."/>
            <person name="Morgan R.D."/>
        </authorList>
    </citation>
    <scope>NUCLEOTIDE SEQUENCE [LARGE SCALE GENOMIC DNA]</scope>
    <source>
        <strain evidence="1 2">NEB 479</strain>
        <plasmid evidence="2">Plasmid pdrdiv</plasmid>
    </source>
</reference>
<name>A0A345ILG5_9DEIO</name>
<dbReference type="KEGG" id="dwu:DVJ83_15265"/>
<geneLocation type="plasmid" evidence="2">
    <name>pdrdiv</name>
</geneLocation>
<gene>
    <name evidence="1" type="ORF">DVJ83_15265</name>
</gene>